<dbReference type="Proteomes" id="UP001258017">
    <property type="component" value="Unassembled WGS sequence"/>
</dbReference>
<accession>A0AAD9VL20</accession>
<organism evidence="2 3">
    <name type="scientific">Odynerus spinipes</name>
    <dbReference type="NCBI Taxonomy" id="1348599"/>
    <lineage>
        <taxon>Eukaryota</taxon>
        <taxon>Metazoa</taxon>
        <taxon>Ecdysozoa</taxon>
        <taxon>Arthropoda</taxon>
        <taxon>Hexapoda</taxon>
        <taxon>Insecta</taxon>
        <taxon>Pterygota</taxon>
        <taxon>Neoptera</taxon>
        <taxon>Endopterygota</taxon>
        <taxon>Hymenoptera</taxon>
        <taxon>Apocrita</taxon>
        <taxon>Aculeata</taxon>
        <taxon>Vespoidea</taxon>
        <taxon>Vespidae</taxon>
        <taxon>Eumeninae</taxon>
        <taxon>Odynerus</taxon>
    </lineage>
</organism>
<gene>
    <name evidence="2" type="ORF">KPH14_012736</name>
</gene>
<feature type="region of interest" description="Disordered" evidence="1">
    <location>
        <begin position="736"/>
        <end position="755"/>
    </location>
</feature>
<name>A0AAD9VL20_9HYME</name>
<keyword evidence="3" id="KW-1185">Reference proteome</keyword>
<protein>
    <submittedName>
        <fullName evidence="2">Uncharacterized protein</fullName>
    </submittedName>
</protein>
<feature type="non-terminal residue" evidence="2">
    <location>
        <position position="1"/>
    </location>
</feature>
<evidence type="ECO:0000313" key="2">
    <source>
        <dbReference type="EMBL" id="KAK2578404.1"/>
    </source>
</evidence>
<comment type="caution">
    <text evidence="2">The sequence shown here is derived from an EMBL/GenBank/DDBJ whole genome shotgun (WGS) entry which is preliminary data.</text>
</comment>
<feature type="region of interest" description="Disordered" evidence="1">
    <location>
        <begin position="616"/>
        <end position="637"/>
    </location>
</feature>
<reference evidence="2" key="2">
    <citation type="journal article" date="2023" name="Commun. Biol.">
        <title>Intrasexual cuticular hydrocarbon dimorphism in a wasp sheds light on hydrocarbon biosynthesis genes in Hymenoptera.</title>
        <authorList>
            <person name="Moris V.C."/>
            <person name="Podsiadlowski L."/>
            <person name="Martin S."/>
            <person name="Oeyen J.P."/>
            <person name="Donath A."/>
            <person name="Petersen M."/>
            <person name="Wilbrandt J."/>
            <person name="Misof B."/>
            <person name="Liedtke D."/>
            <person name="Thamm M."/>
            <person name="Scheiner R."/>
            <person name="Schmitt T."/>
            <person name="Niehuis O."/>
        </authorList>
    </citation>
    <scope>NUCLEOTIDE SEQUENCE</scope>
    <source>
        <strain evidence="2">GBR_01_08_01A</strain>
    </source>
</reference>
<feature type="region of interest" description="Disordered" evidence="1">
    <location>
        <begin position="694"/>
        <end position="718"/>
    </location>
</feature>
<evidence type="ECO:0000313" key="3">
    <source>
        <dbReference type="Proteomes" id="UP001258017"/>
    </source>
</evidence>
<proteinExistence type="predicted"/>
<feature type="compositionally biased region" description="Basic and acidic residues" evidence="1">
    <location>
        <begin position="616"/>
        <end position="630"/>
    </location>
</feature>
<reference evidence="2" key="1">
    <citation type="submission" date="2021-08" db="EMBL/GenBank/DDBJ databases">
        <authorList>
            <person name="Misof B."/>
            <person name="Oliver O."/>
            <person name="Podsiadlowski L."/>
            <person name="Donath A."/>
            <person name="Peters R."/>
            <person name="Mayer C."/>
            <person name="Rust J."/>
            <person name="Gunkel S."/>
            <person name="Lesny P."/>
            <person name="Martin S."/>
            <person name="Oeyen J.P."/>
            <person name="Petersen M."/>
            <person name="Panagiotis P."/>
            <person name="Wilbrandt J."/>
            <person name="Tanja T."/>
        </authorList>
    </citation>
    <scope>NUCLEOTIDE SEQUENCE</scope>
    <source>
        <strain evidence="2">GBR_01_08_01A</strain>
        <tissue evidence="2">Thorax + abdomen</tissue>
    </source>
</reference>
<dbReference type="EMBL" id="JAIFRP010000321">
    <property type="protein sequence ID" value="KAK2578404.1"/>
    <property type="molecule type" value="Genomic_DNA"/>
</dbReference>
<feature type="compositionally biased region" description="Acidic residues" evidence="1">
    <location>
        <begin position="700"/>
        <end position="710"/>
    </location>
</feature>
<evidence type="ECO:0000256" key="1">
    <source>
        <dbReference type="SAM" id="MobiDB-lite"/>
    </source>
</evidence>
<dbReference type="AlphaFoldDB" id="A0AAD9VL20"/>
<sequence>MPYNKEILQDILLQQDCRTLDAYGKILPPTNSVYIRIANRMALRGSLIQSRHVYTIVNENRNGFRTMIVNNFKIEPENLDNANTSALSASLQNDTNASLSGSLFSSQIKLVLSAHKWAEMIPQKEISGGRTYWKLQEGYCSMLFVGYCVECEAKITGRLQKVPAKDVDVIFLCDVENIRPALHEGKKKRQLRGKHREKVANQLIEQRKDAVTFQREAAQQMKKFGGKNLPIVPHATTLRKAKEQQLLKLHRLESANPPLNLLNEAKNGKFAGCIHSISLLTFYCFYWLPEQQQIYTAWCRHNPDCILTIDATVGIAKRLNTHDPHVFLYQCVPRPPIVVCDFGRALVNAVAQEFGKCNDLQEYLQKCYNCVARGFSEVPATYMRLDVSHFVAMVARWKCLNMTVIAARRFYMRCICQIYQMDDFENVTFYIESLLAVALSESIGFAAEGKAVPSEIRMQALTNIIKGVNLKEIENNIENTDMETTEDSDAENDAIDTDWNTWVNSIYLKAEAIGKTSKEGSVINALFNPAFAQRVKKQLLPFLPLWTNIMRRHFGKGEKVATSSSVEAEFADLKGRAFKGKLPMRIDKFVLQHLDYLDGKIKFASNPRDLPRILRKEPEDEGTIHEDATDRGIQPAEESEIDDVTNEFTSNEQQKLELGHAINKFQTSTNEQREDIGNIVSSTRGQLKRIKSCKQNLSPDIEDNTDDEDSPSSLKNNKSALSNIASECSIWNSREEWGGKAKKEPKPIAESKESPVKKKIRKSSYLDTCPEWDYIKNTKISKLPLFKNGLFCQPVIMGDIRLNLKRTCAFDTLFQLVMSAMASNQVYYESLEKCTNRTVQLARKILVEKQKISASDYRERAEILSRTGLFEMHSFTRKIKQMDSECNVAHLAQYIFSDIPSYKTKVACQCGYEIKNENIIFGINIDVILWHGFGSMQQAVDDGHETQRTCRNCKRLIEDNIEYGPHLIIDTSVVTDDRYTNRNEHLNHTLESIANYVTIKDKIYCLADAATWSAGHYTGFAKS</sequence>